<organism evidence="1 2">
    <name type="scientific">Panagrolaimus sp. ES5</name>
    <dbReference type="NCBI Taxonomy" id="591445"/>
    <lineage>
        <taxon>Eukaryota</taxon>
        <taxon>Metazoa</taxon>
        <taxon>Ecdysozoa</taxon>
        <taxon>Nematoda</taxon>
        <taxon>Chromadorea</taxon>
        <taxon>Rhabditida</taxon>
        <taxon>Tylenchina</taxon>
        <taxon>Panagrolaimomorpha</taxon>
        <taxon>Panagrolaimoidea</taxon>
        <taxon>Panagrolaimidae</taxon>
        <taxon>Panagrolaimus</taxon>
    </lineage>
</organism>
<dbReference type="Proteomes" id="UP000887579">
    <property type="component" value="Unplaced"/>
</dbReference>
<reference evidence="2" key="1">
    <citation type="submission" date="2022-11" db="UniProtKB">
        <authorList>
            <consortium name="WormBaseParasite"/>
        </authorList>
    </citation>
    <scope>IDENTIFICATION</scope>
</reference>
<protein>
    <submittedName>
        <fullName evidence="2">Uncharacterized protein</fullName>
    </submittedName>
</protein>
<evidence type="ECO:0000313" key="2">
    <source>
        <dbReference type="WBParaSite" id="ES5_v2.g14829.t1"/>
    </source>
</evidence>
<proteinExistence type="predicted"/>
<evidence type="ECO:0000313" key="1">
    <source>
        <dbReference type="Proteomes" id="UP000887579"/>
    </source>
</evidence>
<accession>A0AC34FCG5</accession>
<name>A0AC34FCG5_9BILA</name>
<sequence>MEAPYDDDLERLGQQTVEYCAVCNDVADGYHYGVLSCRGCNAFFRRAVTFNLQFVCRRGETCIVDKNARCACRACRLKKCKQVGMDQSAVQPKKVPPKEPTKRYLSESSYSNEIMTKSPKIAEAASDNGVIGSPESAFTPVSHMLSGIDLYTTPCSSTTIMGPSSPACFLGSQVEIYHEQRKRRRVLLCRTLEEMLSPLTETKLKDFATVPDLIQVYNVQMGLMFEWAEKLEDFRSISIAQDKVRLLKTFAMKYFLLDNICHTVEMNVNDRIVFANNTFIQPHCYPPITDNEPIEWQQALGPLYGEHCLRMIEELVRPMLEMGITYGEILALRLIIFFNPGSIGLSQETIDIVQRASEKAIKELHNWFDAAKVEKVQTRLGNVLLLLSPISNHTQFLTDIVSTIPGFGQMPEWDIFLADLLR</sequence>
<dbReference type="WBParaSite" id="ES5_v2.g14829.t1">
    <property type="protein sequence ID" value="ES5_v2.g14829.t1"/>
    <property type="gene ID" value="ES5_v2.g14829"/>
</dbReference>